<dbReference type="EMBL" id="CADIKR010000006">
    <property type="protein sequence ID" value="CAB3901353.1"/>
    <property type="molecule type" value="Genomic_DNA"/>
</dbReference>
<evidence type="ECO:0008006" key="3">
    <source>
        <dbReference type="Google" id="ProtNLM"/>
    </source>
</evidence>
<proteinExistence type="predicted"/>
<sequence>MALYTQLWRIVELLNQQLALGLDNSALGLTVINGRLAIHYFSGVGGSADEEVTLLIDRSHRVERHTKNLRTGQVTVA</sequence>
<protein>
    <recommendedName>
        <fullName evidence="3">Roadblock/LAMTOR2 domain-containing protein</fullName>
    </recommendedName>
</protein>
<organism evidence="1 2">
    <name type="scientific">Achromobacter mucicolens</name>
    <dbReference type="NCBI Taxonomy" id="1389922"/>
    <lineage>
        <taxon>Bacteria</taxon>
        <taxon>Pseudomonadati</taxon>
        <taxon>Pseudomonadota</taxon>
        <taxon>Betaproteobacteria</taxon>
        <taxon>Burkholderiales</taxon>
        <taxon>Alcaligenaceae</taxon>
        <taxon>Achromobacter</taxon>
    </lineage>
</organism>
<reference evidence="1 2" key="1">
    <citation type="submission" date="2020-04" db="EMBL/GenBank/DDBJ databases">
        <authorList>
            <person name="De Canck E."/>
        </authorList>
    </citation>
    <scope>NUCLEOTIDE SEQUENCE [LARGE SCALE GENOMIC DNA]</scope>
    <source>
        <strain evidence="1 2">LMG 3415</strain>
    </source>
</reference>
<dbReference type="Proteomes" id="UP000507140">
    <property type="component" value="Unassembled WGS sequence"/>
</dbReference>
<evidence type="ECO:0000313" key="1">
    <source>
        <dbReference type="EMBL" id="CAB3901353.1"/>
    </source>
</evidence>
<evidence type="ECO:0000313" key="2">
    <source>
        <dbReference type="Proteomes" id="UP000507140"/>
    </source>
</evidence>
<gene>
    <name evidence="1" type="ORF">LMG3415_04481</name>
</gene>
<name>A0ABM8LIN4_9BURK</name>
<comment type="caution">
    <text evidence="1">The sequence shown here is derived from an EMBL/GenBank/DDBJ whole genome shotgun (WGS) entry which is preliminary data.</text>
</comment>
<keyword evidence="2" id="KW-1185">Reference proteome</keyword>
<accession>A0ABM8LIN4</accession>